<evidence type="ECO:0000256" key="2">
    <source>
        <dbReference type="SAM" id="SignalP"/>
    </source>
</evidence>
<dbReference type="Proteomes" id="UP000241167">
    <property type="component" value="Unassembled WGS sequence"/>
</dbReference>
<gene>
    <name evidence="4" type="ORF">C7I55_11905</name>
</gene>
<dbReference type="AlphaFoldDB" id="A0A2P7QSK2"/>
<comment type="caution">
    <text evidence="4">The sequence shown here is derived from an EMBL/GenBank/DDBJ whole genome shotgun (WGS) entry which is preliminary data.</text>
</comment>
<protein>
    <recommendedName>
        <fullName evidence="3">Haemolysin activator HlyB C-terminal domain-containing protein</fullName>
    </recommendedName>
</protein>
<name>A0A2P7QSK2_9SPHN</name>
<dbReference type="PANTHER" id="PTHR34597:SF6">
    <property type="entry name" value="BLR6126 PROTEIN"/>
    <property type="match status" value="1"/>
</dbReference>
<keyword evidence="5" id="KW-1185">Reference proteome</keyword>
<dbReference type="GO" id="GO:0098046">
    <property type="term" value="C:type V protein secretion system complex"/>
    <property type="evidence" value="ECO:0007669"/>
    <property type="project" value="TreeGrafter"/>
</dbReference>
<proteinExistence type="predicted"/>
<evidence type="ECO:0000259" key="3">
    <source>
        <dbReference type="Pfam" id="PF03865"/>
    </source>
</evidence>
<dbReference type="GO" id="GO:0046819">
    <property type="term" value="P:protein secretion by the type V secretion system"/>
    <property type="evidence" value="ECO:0007669"/>
    <property type="project" value="TreeGrafter"/>
</dbReference>
<reference evidence="4 5" key="1">
    <citation type="submission" date="2018-03" db="EMBL/GenBank/DDBJ databases">
        <title>The draft genome of Sphingosinicella sp. GL-C-18.</title>
        <authorList>
            <person name="Liu L."/>
            <person name="Li L."/>
            <person name="Liang L."/>
            <person name="Zhang X."/>
            <person name="Wang T."/>
        </authorList>
    </citation>
    <scope>NUCLEOTIDE SEQUENCE [LARGE SCALE GENOMIC DNA]</scope>
    <source>
        <strain evidence="4 5">GL-C-18</strain>
    </source>
</reference>
<feature type="chain" id="PRO_5015172098" description="Haemolysin activator HlyB C-terminal domain-containing protein" evidence="2">
    <location>
        <begin position="44"/>
        <end position="601"/>
    </location>
</feature>
<dbReference type="InterPro" id="IPR005565">
    <property type="entry name" value="Hemolysn_activator_HlyB_C"/>
</dbReference>
<dbReference type="PANTHER" id="PTHR34597">
    <property type="entry name" value="SLR1661 PROTEIN"/>
    <property type="match status" value="1"/>
</dbReference>
<dbReference type="InterPro" id="IPR051544">
    <property type="entry name" value="TPS_OM_transporter"/>
</dbReference>
<dbReference type="Gene3D" id="2.40.160.50">
    <property type="entry name" value="membrane protein fhac: a member of the omp85/tpsb transporter family"/>
    <property type="match status" value="1"/>
</dbReference>
<evidence type="ECO:0000313" key="4">
    <source>
        <dbReference type="EMBL" id="PSJ40958.1"/>
    </source>
</evidence>
<feature type="signal peptide" evidence="2">
    <location>
        <begin position="1"/>
        <end position="43"/>
    </location>
</feature>
<dbReference type="GO" id="GO:0008320">
    <property type="term" value="F:protein transmembrane transporter activity"/>
    <property type="evidence" value="ECO:0007669"/>
    <property type="project" value="TreeGrafter"/>
</dbReference>
<accession>A0A2P7QSK2</accession>
<evidence type="ECO:0000256" key="1">
    <source>
        <dbReference type="SAM" id="MobiDB-lite"/>
    </source>
</evidence>
<dbReference type="Pfam" id="PF03865">
    <property type="entry name" value="ShlB"/>
    <property type="match status" value="1"/>
</dbReference>
<feature type="domain" description="Haemolysin activator HlyB C-terminal" evidence="3">
    <location>
        <begin position="244"/>
        <end position="556"/>
    </location>
</feature>
<dbReference type="EMBL" id="PXYI01000003">
    <property type="protein sequence ID" value="PSJ40958.1"/>
    <property type="molecule type" value="Genomic_DNA"/>
</dbReference>
<organism evidence="4 5">
    <name type="scientific">Allosphingosinicella deserti</name>
    <dbReference type="NCBI Taxonomy" id="2116704"/>
    <lineage>
        <taxon>Bacteria</taxon>
        <taxon>Pseudomonadati</taxon>
        <taxon>Pseudomonadota</taxon>
        <taxon>Alphaproteobacteria</taxon>
        <taxon>Sphingomonadales</taxon>
        <taxon>Sphingomonadaceae</taxon>
        <taxon>Allosphingosinicella</taxon>
    </lineage>
</organism>
<feature type="region of interest" description="Disordered" evidence="1">
    <location>
        <begin position="50"/>
        <end position="69"/>
    </location>
</feature>
<sequence>MDNLNMTISLFAPAPGRSRSCAARLAAGLMTAGAILSSGAVNAQIAPGQLPSREQVQPPVPQTSRPPAEARVDGSRAFREVPCPFEQSNQQVALAGVRFVAPDGTTIAPELARLLAGVRAEEGARSVVQLCDLRDTANRLLRDAGYVASVQILPQDVSNGGELTLTVVTARLVRLDVEGRTGGHYARLIADRAAQLKAMDPFNERAAERLLLLAGDVPGLSVELSLSPAGTNPGDVIGTLRVSYRPIALIGNIQNFNGRSAGRETAYGRIEAYGLTGLSDVTYIGGSTTLDLDEQQVLQFGHSLGLNRDGARLDGSLTFAWSHPDLGGLDVGSRSMVGTLALSAPLERSLGRNAMATIGLDVIEQRTIATFAGTDIPLTRDKLRVGFARLSANLAKASHDGHGYTVSGAIELRQGLDVLGATERFDPGTYAGGYTPSNLRGDPTATVVRADLDGQIGLGPIFSLAAAGRVQVASDPLLSFEKFSIGSLTIGRGYDPGANSADSAIGLRGEVRAAAYRGQRASAEIFGFYDQAWLWNLDRFSTESGRGLASIGGGVRAALGGKFLLEAIYAHPLDRALRSDAPRSADRLLLSLTAQFSPPLR</sequence>
<keyword evidence="2" id="KW-0732">Signal</keyword>
<evidence type="ECO:0000313" key="5">
    <source>
        <dbReference type="Proteomes" id="UP000241167"/>
    </source>
</evidence>